<protein>
    <submittedName>
        <fullName evidence="2">Uncharacterized protein</fullName>
    </submittedName>
</protein>
<organism evidence="2 3">
    <name type="scientific">Clitoria ternatea</name>
    <name type="common">Butterfly pea</name>
    <dbReference type="NCBI Taxonomy" id="43366"/>
    <lineage>
        <taxon>Eukaryota</taxon>
        <taxon>Viridiplantae</taxon>
        <taxon>Streptophyta</taxon>
        <taxon>Embryophyta</taxon>
        <taxon>Tracheophyta</taxon>
        <taxon>Spermatophyta</taxon>
        <taxon>Magnoliopsida</taxon>
        <taxon>eudicotyledons</taxon>
        <taxon>Gunneridae</taxon>
        <taxon>Pentapetalae</taxon>
        <taxon>rosids</taxon>
        <taxon>fabids</taxon>
        <taxon>Fabales</taxon>
        <taxon>Fabaceae</taxon>
        <taxon>Papilionoideae</taxon>
        <taxon>50 kb inversion clade</taxon>
        <taxon>NPAAA clade</taxon>
        <taxon>indigoferoid/millettioid clade</taxon>
        <taxon>Phaseoleae</taxon>
        <taxon>Clitoria</taxon>
    </lineage>
</organism>
<name>A0AAN9J762_CLITE</name>
<evidence type="ECO:0000313" key="2">
    <source>
        <dbReference type="EMBL" id="KAK7293438.1"/>
    </source>
</evidence>
<evidence type="ECO:0000256" key="1">
    <source>
        <dbReference type="SAM" id="MobiDB-lite"/>
    </source>
</evidence>
<dbReference type="AlphaFoldDB" id="A0AAN9J762"/>
<dbReference type="EMBL" id="JAYKXN010000004">
    <property type="protein sequence ID" value="KAK7293438.1"/>
    <property type="molecule type" value="Genomic_DNA"/>
</dbReference>
<keyword evidence="3" id="KW-1185">Reference proteome</keyword>
<feature type="region of interest" description="Disordered" evidence="1">
    <location>
        <begin position="12"/>
        <end position="31"/>
    </location>
</feature>
<comment type="caution">
    <text evidence="2">The sequence shown here is derived from an EMBL/GenBank/DDBJ whole genome shotgun (WGS) entry which is preliminary data.</text>
</comment>
<evidence type="ECO:0000313" key="3">
    <source>
        <dbReference type="Proteomes" id="UP001359559"/>
    </source>
</evidence>
<proteinExistence type="predicted"/>
<dbReference type="Proteomes" id="UP001359559">
    <property type="component" value="Unassembled WGS sequence"/>
</dbReference>
<gene>
    <name evidence="2" type="ORF">RJT34_16303</name>
</gene>
<accession>A0AAN9J762</accession>
<reference evidence="2 3" key="1">
    <citation type="submission" date="2024-01" db="EMBL/GenBank/DDBJ databases">
        <title>The genomes of 5 underutilized Papilionoideae crops provide insights into root nodulation and disease resistance.</title>
        <authorList>
            <person name="Yuan L."/>
        </authorList>
    </citation>
    <scope>NUCLEOTIDE SEQUENCE [LARGE SCALE GENOMIC DNA]</scope>
    <source>
        <strain evidence="2">LY-2023</strain>
        <tissue evidence="2">Leaf</tissue>
    </source>
</reference>
<sequence length="119" mass="13669">MKYKELKYELVGDDNESPYGPMPSDSAANGAYTQNKCDLSRDDLIKLVVEKKELLKLKNKDIEKLHDKVLHTHAEIENILYKARCEVENSKKFHIQVATVAAVEEKFEKLISFCSVVRL</sequence>